<feature type="non-terminal residue" evidence="1">
    <location>
        <position position="1"/>
    </location>
</feature>
<dbReference type="RefSeq" id="WP_259543471.1">
    <property type="nucleotide sequence ID" value="NZ_JANLCJ010000453.1"/>
</dbReference>
<reference evidence="1" key="1">
    <citation type="submission" date="2022-08" db="EMBL/GenBank/DDBJ databases">
        <authorList>
            <person name="Deng Y."/>
            <person name="Han X.-F."/>
            <person name="Zhang Y.-Q."/>
        </authorList>
    </citation>
    <scope>NUCLEOTIDE SEQUENCE</scope>
    <source>
        <strain evidence="1">CPCC 203386</strain>
    </source>
</reference>
<organism evidence="1 2">
    <name type="scientific">Herbiconiux daphne</name>
    <dbReference type="NCBI Taxonomy" id="2970914"/>
    <lineage>
        <taxon>Bacteria</taxon>
        <taxon>Bacillati</taxon>
        <taxon>Actinomycetota</taxon>
        <taxon>Actinomycetes</taxon>
        <taxon>Micrococcales</taxon>
        <taxon>Microbacteriaceae</taxon>
        <taxon>Herbiconiux</taxon>
    </lineage>
</organism>
<evidence type="ECO:0000313" key="2">
    <source>
        <dbReference type="Proteomes" id="UP001165586"/>
    </source>
</evidence>
<name>A0ABT2HB28_9MICO</name>
<keyword evidence="2" id="KW-1185">Reference proteome</keyword>
<dbReference type="EMBL" id="JANLCJ010000453">
    <property type="protein sequence ID" value="MCS5737150.1"/>
    <property type="molecule type" value="Genomic_DNA"/>
</dbReference>
<dbReference type="Proteomes" id="UP001165586">
    <property type="component" value="Unassembled WGS sequence"/>
</dbReference>
<protein>
    <submittedName>
        <fullName evidence="1">Uncharacterized protein</fullName>
    </submittedName>
</protein>
<proteinExistence type="predicted"/>
<gene>
    <name evidence="1" type="ORF">N1032_25820</name>
</gene>
<comment type="caution">
    <text evidence="1">The sequence shown here is derived from an EMBL/GenBank/DDBJ whole genome shotgun (WGS) entry which is preliminary data.</text>
</comment>
<sequence>LVDQTQVALKHKAKMYELIRKAGEFESICRRDGYALRGRLLRIDSSLPSLIDLSKGKLL</sequence>
<evidence type="ECO:0000313" key="1">
    <source>
        <dbReference type="EMBL" id="MCS5737150.1"/>
    </source>
</evidence>
<accession>A0ABT2HB28</accession>